<keyword evidence="2" id="KW-0333">Golgi apparatus</keyword>
<comment type="subcellular location">
    <subcellularLocation>
        <location evidence="1">Golgi apparatus membrane</location>
        <topology evidence="1">Peripheral membrane protein</topology>
        <orientation evidence="1">Cytoplasmic side</orientation>
    </subcellularLocation>
</comment>
<dbReference type="Pfam" id="PF05719">
    <property type="entry name" value="GPP34"/>
    <property type="match status" value="1"/>
</dbReference>
<evidence type="ECO:0000256" key="4">
    <source>
        <dbReference type="ARBA" id="ARBA00023136"/>
    </source>
</evidence>
<keyword evidence="6" id="KW-1185">Reference proteome</keyword>
<dbReference type="GO" id="GO:0007030">
    <property type="term" value="P:Golgi organization"/>
    <property type="evidence" value="ECO:0007669"/>
    <property type="project" value="TreeGrafter"/>
</dbReference>
<gene>
    <name evidence="5" type="ORF">GCM10007096_00610</name>
</gene>
<dbReference type="Gene3D" id="1.10.3630.10">
    <property type="entry name" value="yeast vps74-n-term truncation variant domain like"/>
    <property type="match status" value="1"/>
</dbReference>
<evidence type="ECO:0000256" key="1">
    <source>
        <dbReference type="ARBA" id="ARBA00004255"/>
    </source>
</evidence>
<dbReference type="InterPro" id="IPR038261">
    <property type="entry name" value="GPP34-like_sf"/>
</dbReference>
<keyword evidence="3" id="KW-0446">Lipid-binding</keyword>
<dbReference type="GO" id="GO:0005829">
    <property type="term" value="C:cytosol"/>
    <property type="evidence" value="ECO:0007669"/>
    <property type="project" value="TreeGrafter"/>
</dbReference>
<evidence type="ECO:0000256" key="3">
    <source>
        <dbReference type="ARBA" id="ARBA00023121"/>
    </source>
</evidence>
<evidence type="ECO:0000313" key="5">
    <source>
        <dbReference type="EMBL" id="GGH73408.1"/>
    </source>
</evidence>
<organism evidence="5 6">
    <name type="scientific">Pullulanibacillus pueri</name>
    <dbReference type="NCBI Taxonomy" id="1437324"/>
    <lineage>
        <taxon>Bacteria</taxon>
        <taxon>Bacillati</taxon>
        <taxon>Bacillota</taxon>
        <taxon>Bacilli</taxon>
        <taxon>Bacillales</taxon>
        <taxon>Sporolactobacillaceae</taxon>
        <taxon>Pullulanibacillus</taxon>
    </lineage>
</organism>
<dbReference type="GO" id="GO:0012505">
    <property type="term" value="C:endomembrane system"/>
    <property type="evidence" value="ECO:0007669"/>
    <property type="project" value="UniProtKB-ARBA"/>
</dbReference>
<dbReference type="RefSeq" id="WP_188494906.1">
    <property type="nucleotide sequence ID" value="NZ_BMFV01000001.1"/>
</dbReference>
<dbReference type="GO" id="GO:0006890">
    <property type="term" value="P:retrograde vesicle-mediated transport, Golgi to endoplasmic reticulum"/>
    <property type="evidence" value="ECO:0007669"/>
    <property type="project" value="TreeGrafter"/>
</dbReference>
<dbReference type="PANTHER" id="PTHR12704:SF2">
    <property type="entry name" value="GOLGI PHOSPHOPROTEIN 3 HOMOLOG SAURON"/>
    <property type="match status" value="1"/>
</dbReference>
<dbReference type="GO" id="GO:0043001">
    <property type="term" value="P:Golgi to plasma membrane protein transport"/>
    <property type="evidence" value="ECO:0007669"/>
    <property type="project" value="TreeGrafter"/>
</dbReference>
<evidence type="ECO:0000313" key="6">
    <source>
        <dbReference type="Proteomes" id="UP000656813"/>
    </source>
</evidence>
<reference evidence="5" key="1">
    <citation type="journal article" date="2014" name="Int. J. Syst. Evol. Microbiol.">
        <title>Complete genome sequence of Corynebacterium casei LMG S-19264T (=DSM 44701T), isolated from a smear-ripened cheese.</title>
        <authorList>
            <consortium name="US DOE Joint Genome Institute (JGI-PGF)"/>
            <person name="Walter F."/>
            <person name="Albersmeier A."/>
            <person name="Kalinowski J."/>
            <person name="Ruckert C."/>
        </authorList>
    </citation>
    <scope>NUCLEOTIDE SEQUENCE</scope>
    <source>
        <strain evidence="5">CGMCC 1.12777</strain>
    </source>
</reference>
<keyword evidence="4" id="KW-0472">Membrane</keyword>
<name>A0A8J2ZR70_9BACL</name>
<accession>A0A8J2ZR70</accession>
<evidence type="ECO:0000256" key="2">
    <source>
        <dbReference type="ARBA" id="ARBA00023034"/>
    </source>
</evidence>
<dbReference type="Proteomes" id="UP000656813">
    <property type="component" value="Unassembled WGS sequence"/>
</dbReference>
<dbReference type="PANTHER" id="PTHR12704">
    <property type="entry name" value="TRANS-GOLGI PROTEIN GMX33"/>
    <property type="match status" value="1"/>
</dbReference>
<dbReference type="GO" id="GO:0070273">
    <property type="term" value="F:phosphatidylinositol-4-phosphate binding"/>
    <property type="evidence" value="ECO:0007669"/>
    <property type="project" value="InterPro"/>
</dbReference>
<comment type="caution">
    <text evidence="5">The sequence shown here is derived from an EMBL/GenBank/DDBJ whole genome shotgun (WGS) entry which is preliminary data.</text>
</comment>
<dbReference type="InterPro" id="IPR008628">
    <property type="entry name" value="GPP34-like"/>
</dbReference>
<dbReference type="GO" id="GO:0048194">
    <property type="term" value="P:Golgi vesicle budding"/>
    <property type="evidence" value="ECO:0007669"/>
    <property type="project" value="TreeGrafter"/>
</dbReference>
<proteinExistence type="predicted"/>
<sequence length="232" mass="26125">MLTLAEELLLVAYDDEKGTVLSSASFGLPYGIAGAVLMELALLGAVKYEDKVLTFLDDQNIKDPILRQLFNYLKQKDQAHSRRRKIKYWVEKLGRQIKSKKVRQLFLERLQTKGILVEKERPYFLLFTRKVYPSAGLNVEANIRQKIRDVVLNDEDPEVRTLMLIALLKACEAIKVIFSKAEYKAVKKKIDIIVKEQPYGKAVSDTIRAMQAAIMTSVAAASVAANSSSSSN</sequence>
<dbReference type="EMBL" id="BMFV01000001">
    <property type="protein sequence ID" value="GGH73408.1"/>
    <property type="molecule type" value="Genomic_DNA"/>
</dbReference>
<protein>
    <submittedName>
        <fullName evidence="5">GPP34 family phosphoprotein</fullName>
    </submittedName>
</protein>
<reference evidence="5" key="2">
    <citation type="submission" date="2020-09" db="EMBL/GenBank/DDBJ databases">
        <authorList>
            <person name="Sun Q."/>
            <person name="Zhou Y."/>
        </authorList>
    </citation>
    <scope>NUCLEOTIDE SEQUENCE</scope>
    <source>
        <strain evidence="5">CGMCC 1.12777</strain>
    </source>
</reference>
<dbReference type="AlphaFoldDB" id="A0A8J2ZR70"/>